<evidence type="ECO:0000313" key="1">
    <source>
        <dbReference type="EMBL" id="SCV99354.1"/>
    </source>
</evidence>
<dbReference type="OrthoDB" id="4068933at2759"/>
<name>A0A1G4M693_LACFM</name>
<sequence length="72" mass="7864">MALHNYIYLKHKSHDPHCHTLIAREHDPRPKLGKPGQAALVEIDHNAKTGATGQAKTCCGDCSGKCTDKASW</sequence>
<dbReference type="Proteomes" id="UP000190831">
    <property type="component" value="Chromosome A"/>
</dbReference>
<gene>
    <name evidence="1" type="ORF">LAFE_0A01332G</name>
</gene>
<reference evidence="1 2" key="1">
    <citation type="submission" date="2016-03" db="EMBL/GenBank/DDBJ databases">
        <authorList>
            <person name="Devillers H."/>
        </authorList>
    </citation>
    <scope>NUCLEOTIDE SEQUENCE [LARGE SCALE GENOMIC DNA]</scope>
    <source>
        <strain evidence="1">CBS 6772</strain>
    </source>
</reference>
<keyword evidence="2" id="KW-1185">Reference proteome</keyword>
<organism evidence="1 2">
    <name type="scientific">Lachancea fermentati</name>
    <name type="common">Zygosaccharomyces fermentati</name>
    <dbReference type="NCBI Taxonomy" id="4955"/>
    <lineage>
        <taxon>Eukaryota</taxon>
        <taxon>Fungi</taxon>
        <taxon>Dikarya</taxon>
        <taxon>Ascomycota</taxon>
        <taxon>Saccharomycotina</taxon>
        <taxon>Saccharomycetes</taxon>
        <taxon>Saccharomycetales</taxon>
        <taxon>Saccharomycetaceae</taxon>
        <taxon>Lachancea</taxon>
    </lineage>
</organism>
<protein>
    <submittedName>
        <fullName evidence="1">LAFE_0A01332g1_1</fullName>
    </submittedName>
</protein>
<dbReference type="OMA" id="CHTLIAR"/>
<dbReference type="EMBL" id="LT598487">
    <property type="protein sequence ID" value="SCV99354.1"/>
    <property type="molecule type" value="Genomic_DNA"/>
</dbReference>
<proteinExistence type="predicted"/>
<accession>A0A1G4M693</accession>
<evidence type="ECO:0000313" key="2">
    <source>
        <dbReference type="Proteomes" id="UP000190831"/>
    </source>
</evidence>
<dbReference type="AlphaFoldDB" id="A0A1G4M693"/>